<organism evidence="1 2">
    <name type="scientific">Pseudomonas syringae pv. aceris</name>
    <dbReference type="NCBI Taxonomy" id="199198"/>
    <lineage>
        <taxon>Bacteria</taxon>
        <taxon>Pseudomonadati</taxon>
        <taxon>Pseudomonadota</taxon>
        <taxon>Gammaproteobacteria</taxon>
        <taxon>Pseudomonadales</taxon>
        <taxon>Pseudomonadaceae</taxon>
        <taxon>Pseudomonas</taxon>
        <taxon>Pseudomonas syringae</taxon>
    </lineage>
</organism>
<reference evidence="1 2" key="1">
    <citation type="submission" date="2015-09" db="EMBL/GenBank/DDBJ databases">
        <title>Genome announcement of multiple Pseudomonas syringae strains.</title>
        <authorList>
            <person name="Thakur S."/>
            <person name="Wang P.W."/>
            <person name="Gong Y."/>
            <person name="Weir B.S."/>
            <person name="Guttman D.S."/>
        </authorList>
    </citation>
    <scope>NUCLEOTIDE SEQUENCE [LARGE SCALE GENOMIC DNA]</scope>
    <source>
        <strain evidence="1 2">ICMP2802</strain>
    </source>
</reference>
<proteinExistence type="predicted"/>
<comment type="caution">
    <text evidence="1">The sequence shown here is derived from an EMBL/GenBank/DDBJ whole genome shotgun (WGS) entry which is preliminary data.</text>
</comment>
<accession>A0A0P9I0G4</accession>
<name>A0A0P9I0G4_PSESX</name>
<dbReference type="Proteomes" id="UP000050297">
    <property type="component" value="Unassembled WGS sequence"/>
</dbReference>
<evidence type="ECO:0000313" key="2">
    <source>
        <dbReference type="Proteomes" id="UP000050297"/>
    </source>
</evidence>
<dbReference type="EMBL" id="LJPM01000030">
    <property type="protein sequence ID" value="KPW26984.1"/>
    <property type="molecule type" value="Genomic_DNA"/>
</dbReference>
<gene>
    <name evidence="1" type="ORF">ALO91_05904</name>
</gene>
<protein>
    <submittedName>
        <fullName evidence="1">Uncharacterized protein</fullName>
    </submittedName>
</protein>
<evidence type="ECO:0000313" key="1">
    <source>
        <dbReference type="EMBL" id="KPW26984.1"/>
    </source>
</evidence>
<sequence length="777" mass="84644">MHTVVHADHQLDHADATITFVHADFFDIAVRRVDAAGQQSDQAALMLEFDAQLDVEFARHVLGPGQLDAFFRVVADFADVAAVVQVHDHALACRQVADNRVARDWRAAFRVAEHQAFGATNRQRAFRAWQLIAFAQQAAGNDIGHTITQANVFEQVFQHFDPVFVEHQLNALLTDLVEAALKPVEDLVQQALTEIDRLGTALQLECVTNVGARLAGDDKVQPGRVRACAWSADDLDSRATLQRFGKRCQSAVDPAGNAAVADIGVYRVGEIHRCGAFGQLHDPAFGRENVNLVREQVDLDAFDEFQRVAGALLHFQHALDPLSGPGVSALGLLVVTGLVQPVCCDAVVGHFFHFAGANLDLDRHAMHTEQGGMQGLIAVGLGDRDVILEATGQRLVQIMYSAEHAIAGVDLVDDDAERVDIHDLVEGATLAAHLLVDAVQMLLPPTDVAFDAIDGKAMTQGLFDLVDQFLAIAPGALDRLVDSRGAHRVHRLEAQVLEFDAHTVHAQPIGDGGIDFKGFLGDAPTLFSGQDFQRAHVVQAIGELDQDDANVARHGHGHFLEVFRLGFGLGLEIHLGQFADPVDQFRDGLAKLGAERFLGNPGVFDDVMQHRGHQALMVHVHVGKNIRHRERMGDVGFTAATALAIVGLFGVEIRSADQIDLVLAEVGRQSVGEGVYARQGATPCQWLLPCAVLRRPGIGLDGLVGLVLERCEQWFIFNDFSFCDYRVIHHASCDFTQGHNGRLVVFPGQLWFFAAGCQLTGTLGREHDQLKAVIHVF</sequence>
<dbReference type="AlphaFoldDB" id="A0A0P9I0G4"/>